<keyword evidence="1" id="KW-0472">Membrane</keyword>
<feature type="transmembrane region" description="Helical" evidence="1">
    <location>
        <begin position="14"/>
        <end position="34"/>
    </location>
</feature>
<keyword evidence="1" id="KW-1133">Transmembrane helix</keyword>
<keyword evidence="3" id="KW-1185">Reference proteome</keyword>
<organism evidence="2 3">
    <name type="scientific">Danionella cerebrum</name>
    <dbReference type="NCBI Taxonomy" id="2873325"/>
    <lineage>
        <taxon>Eukaryota</taxon>
        <taxon>Metazoa</taxon>
        <taxon>Chordata</taxon>
        <taxon>Craniata</taxon>
        <taxon>Vertebrata</taxon>
        <taxon>Euteleostomi</taxon>
        <taxon>Actinopterygii</taxon>
        <taxon>Neopterygii</taxon>
        <taxon>Teleostei</taxon>
        <taxon>Ostariophysi</taxon>
        <taxon>Cypriniformes</taxon>
        <taxon>Danionidae</taxon>
        <taxon>Danioninae</taxon>
        <taxon>Danionella</taxon>
    </lineage>
</organism>
<feature type="transmembrane region" description="Helical" evidence="1">
    <location>
        <begin position="276"/>
        <end position="299"/>
    </location>
</feature>
<protein>
    <submittedName>
        <fullName evidence="2">Uncharacterized protein</fullName>
    </submittedName>
</protein>
<feature type="transmembrane region" description="Helical" evidence="1">
    <location>
        <begin position="112"/>
        <end position="131"/>
    </location>
</feature>
<dbReference type="PANTHER" id="PTHR33802">
    <property type="entry name" value="SI:CH211-161H7.5-RELATED"/>
    <property type="match status" value="1"/>
</dbReference>
<dbReference type="OrthoDB" id="5586934at2759"/>
<feature type="transmembrane region" description="Helical" evidence="1">
    <location>
        <begin position="137"/>
        <end position="157"/>
    </location>
</feature>
<accession>A0A553QQG5</accession>
<reference evidence="2 3" key="1">
    <citation type="journal article" date="2019" name="Sci. Data">
        <title>Hybrid genome assembly and annotation of Danionella translucida.</title>
        <authorList>
            <person name="Kadobianskyi M."/>
            <person name="Schulze L."/>
            <person name="Schuelke M."/>
            <person name="Judkewitz B."/>
        </authorList>
    </citation>
    <scope>NUCLEOTIDE SEQUENCE [LARGE SCALE GENOMIC DNA]</scope>
    <source>
        <strain evidence="2 3">Bolton</strain>
    </source>
</reference>
<proteinExistence type="predicted"/>
<gene>
    <name evidence="2" type="ORF">DNTS_014577</name>
</gene>
<evidence type="ECO:0000256" key="1">
    <source>
        <dbReference type="SAM" id="Phobius"/>
    </source>
</evidence>
<name>A0A553QQG5_9TELE</name>
<feature type="transmembrane region" description="Helical" evidence="1">
    <location>
        <begin position="218"/>
        <end position="236"/>
    </location>
</feature>
<feature type="transmembrane region" description="Helical" evidence="1">
    <location>
        <begin position="178"/>
        <end position="206"/>
    </location>
</feature>
<sequence length="331" mass="37104">MWPCTMGDHSVRRLALIVLSVVMFIICIVFNIFAGPGTVLCFSEQVLFETPLVQYPISTTRRSLHQGGHSPFGGIWGVIYVWLTIMHAYILSTTCRRSVNGPLYCKPAVLSYGFFIAWIANMLLNIGWLLLWDREVMIAALVFLALIAFTNYLLIIFSCHGLKQHGAWLNKYHKADLWCIRILVQNGIAVYTTWTTIATLINFTIVLSYEAGMTQSDAATVSLSFLLGEAIAWFILENFVFEKHLRYVLTVYPVVIVALSGNMTKNFNSADPSRSGIYIAVLLGLACTFFAIKVSLVAWRHLKHPLYKGTTANNIVSPMEVTEKQNGANFS</sequence>
<dbReference type="Proteomes" id="UP000316079">
    <property type="component" value="Unassembled WGS sequence"/>
</dbReference>
<keyword evidence="1" id="KW-0812">Transmembrane</keyword>
<feature type="transmembrane region" description="Helical" evidence="1">
    <location>
        <begin position="72"/>
        <end position="91"/>
    </location>
</feature>
<feature type="transmembrane region" description="Helical" evidence="1">
    <location>
        <begin position="245"/>
        <end position="264"/>
    </location>
</feature>
<dbReference type="EMBL" id="SRMA01025693">
    <property type="protein sequence ID" value="TRY91978.1"/>
    <property type="molecule type" value="Genomic_DNA"/>
</dbReference>
<dbReference type="AlphaFoldDB" id="A0A553QQG5"/>
<evidence type="ECO:0000313" key="2">
    <source>
        <dbReference type="EMBL" id="TRY91978.1"/>
    </source>
</evidence>
<dbReference type="PANTHER" id="PTHR33802:SF4">
    <property type="entry name" value="SI:DKEY-29D8.3"/>
    <property type="match status" value="1"/>
</dbReference>
<comment type="caution">
    <text evidence="2">The sequence shown here is derived from an EMBL/GenBank/DDBJ whole genome shotgun (WGS) entry which is preliminary data.</text>
</comment>
<evidence type="ECO:0000313" key="3">
    <source>
        <dbReference type="Proteomes" id="UP000316079"/>
    </source>
</evidence>